<feature type="signal peptide" evidence="1">
    <location>
        <begin position="1"/>
        <end position="30"/>
    </location>
</feature>
<evidence type="ECO:0000313" key="3">
    <source>
        <dbReference type="EMBL" id="SDD15332.1"/>
    </source>
</evidence>
<keyword evidence="1" id="KW-0732">Signal</keyword>
<dbReference type="Pfam" id="PF03886">
    <property type="entry name" value="ABC_trans_aux"/>
    <property type="match status" value="1"/>
</dbReference>
<feature type="chain" id="PRO_5011585646" evidence="1">
    <location>
        <begin position="31"/>
        <end position="205"/>
    </location>
</feature>
<dbReference type="Proteomes" id="UP000199603">
    <property type="component" value="Unassembled WGS sequence"/>
</dbReference>
<protein>
    <submittedName>
        <fullName evidence="3">ABC-type transport auxiliary lipoprotein component</fullName>
    </submittedName>
</protein>
<gene>
    <name evidence="3" type="ORF">SAMN04488509_101465</name>
</gene>
<organism evidence="3 4">
    <name type="scientific">Aquimonas voraii</name>
    <dbReference type="NCBI Taxonomy" id="265719"/>
    <lineage>
        <taxon>Bacteria</taxon>
        <taxon>Pseudomonadati</taxon>
        <taxon>Pseudomonadota</taxon>
        <taxon>Gammaproteobacteria</taxon>
        <taxon>Lysobacterales</taxon>
        <taxon>Lysobacteraceae</taxon>
        <taxon>Aquimonas</taxon>
    </lineage>
</organism>
<dbReference type="InterPro" id="IPR005586">
    <property type="entry name" value="ABC_trans_aux"/>
</dbReference>
<dbReference type="Gene3D" id="3.40.50.10610">
    <property type="entry name" value="ABC-type transport auxiliary lipoprotein component"/>
    <property type="match status" value="1"/>
</dbReference>
<feature type="domain" description="ABC-type transport auxiliary lipoprotein component" evidence="2">
    <location>
        <begin position="51"/>
        <end position="191"/>
    </location>
</feature>
<name>A0A1G6SEN3_9GAMM</name>
<dbReference type="AlphaFoldDB" id="A0A1G6SEN3"/>
<dbReference type="STRING" id="265719.SAMN04488509_101465"/>
<keyword evidence="4" id="KW-1185">Reference proteome</keyword>
<proteinExistence type="predicted"/>
<dbReference type="RefSeq" id="WP_091238329.1">
    <property type="nucleotide sequence ID" value="NZ_FNAG01000001.1"/>
</dbReference>
<evidence type="ECO:0000256" key="1">
    <source>
        <dbReference type="SAM" id="SignalP"/>
    </source>
</evidence>
<sequence length="205" mass="22156">MSAFPCVRRPLAVLARMGAVLMLVALGACALPQAREGETRVFALSVDIAAHAGGNGNRQVLVDAPSAAGLLDSDRIVVRAGVDELGLLRGARWSTPLPQLWQGLVIRAIEDDGRLRAGRERDVLAGDERLIGELRRFEFERETQQVHIHFHAKRVDPRQRIVAERDFKASAGVRAGDAAAVVAAFNEASAAALSSLIEWLVAERP</sequence>
<dbReference type="EMBL" id="FNAG01000001">
    <property type="protein sequence ID" value="SDD15332.1"/>
    <property type="molecule type" value="Genomic_DNA"/>
</dbReference>
<accession>A0A1G6SEN3</accession>
<evidence type="ECO:0000259" key="2">
    <source>
        <dbReference type="Pfam" id="PF03886"/>
    </source>
</evidence>
<dbReference type="OrthoDB" id="5795476at2"/>
<reference evidence="3 4" key="1">
    <citation type="submission" date="2016-10" db="EMBL/GenBank/DDBJ databases">
        <authorList>
            <person name="de Groot N.N."/>
        </authorList>
    </citation>
    <scope>NUCLEOTIDE SEQUENCE [LARGE SCALE GENOMIC DNA]</scope>
    <source>
        <strain evidence="3 4">DSM 16957</strain>
    </source>
</reference>
<keyword evidence="3" id="KW-0449">Lipoprotein</keyword>
<dbReference type="SUPFAM" id="SSF159594">
    <property type="entry name" value="XCC0632-like"/>
    <property type="match status" value="1"/>
</dbReference>
<evidence type="ECO:0000313" key="4">
    <source>
        <dbReference type="Proteomes" id="UP000199603"/>
    </source>
</evidence>